<dbReference type="GO" id="GO:0032259">
    <property type="term" value="P:methylation"/>
    <property type="evidence" value="ECO:0007669"/>
    <property type="project" value="UniProtKB-KW"/>
</dbReference>
<keyword evidence="1" id="KW-0489">Methyltransferase</keyword>
<proteinExistence type="predicted"/>
<dbReference type="RefSeq" id="WP_201922505.1">
    <property type="nucleotide sequence ID" value="NZ_BAABAX010000014.1"/>
</dbReference>
<comment type="caution">
    <text evidence="1">The sequence shown here is derived from an EMBL/GenBank/DDBJ whole genome shotgun (WGS) entry which is preliminary data.</text>
</comment>
<protein>
    <submittedName>
        <fullName evidence="1">Class I SAM-dependent methyltransferase</fullName>
    </submittedName>
</protein>
<name>A0A937D9G0_9FLAO</name>
<dbReference type="AlphaFoldDB" id="A0A937D9G0"/>
<organism evidence="1 2">
    <name type="scientific">Aquimarina mytili</name>
    <dbReference type="NCBI Taxonomy" id="874423"/>
    <lineage>
        <taxon>Bacteria</taxon>
        <taxon>Pseudomonadati</taxon>
        <taxon>Bacteroidota</taxon>
        <taxon>Flavobacteriia</taxon>
        <taxon>Flavobacteriales</taxon>
        <taxon>Flavobacteriaceae</taxon>
        <taxon>Aquimarina</taxon>
    </lineage>
</organism>
<dbReference type="Gene3D" id="3.40.50.150">
    <property type="entry name" value="Vaccinia Virus protein VP39"/>
    <property type="match status" value="1"/>
</dbReference>
<keyword evidence="1" id="KW-0808">Transferase</keyword>
<dbReference type="Pfam" id="PF13489">
    <property type="entry name" value="Methyltransf_23"/>
    <property type="match status" value="1"/>
</dbReference>
<gene>
    <name evidence="1" type="ORF">JJQ60_15980</name>
</gene>
<sequence>MQCSLCGSETKLYSEILDKTYFKCTHCKGILLDPFHYLSTEAEKDRYQLHVNDITDPGYQNFVSPIVNAVSQKYNAHHKGLDFGSGSGPVISYLLKKNGYNITTYDPFFNPNNTALKSTYDYIVCCEVIEHFYHPLREFELLNALLLETGTLFCKTSIYHPSIDFDAWWYKNDPTHVFFYSPDTLQWIKENFKFKTLEISDKLIAFSK</sequence>
<dbReference type="SUPFAM" id="SSF53335">
    <property type="entry name" value="S-adenosyl-L-methionine-dependent methyltransferases"/>
    <property type="match status" value="1"/>
</dbReference>
<dbReference type="InterPro" id="IPR029063">
    <property type="entry name" value="SAM-dependent_MTases_sf"/>
</dbReference>
<dbReference type="EMBL" id="JAERQJ010000006">
    <property type="protein sequence ID" value="MBL0685030.1"/>
    <property type="molecule type" value="Genomic_DNA"/>
</dbReference>
<keyword evidence="2" id="KW-1185">Reference proteome</keyword>
<accession>A0A937D9G0</accession>
<dbReference type="GO" id="GO:0008168">
    <property type="term" value="F:methyltransferase activity"/>
    <property type="evidence" value="ECO:0007669"/>
    <property type="project" value="UniProtKB-KW"/>
</dbReference>
<evidence type="ECO:0000313" key="2">
    <source>
        <dbReference type="Proteomes" id="UP000651057"/>
    </source>
</evidence>
<reference evidence="1" key="1">
    <citation type="submission" date="2021-01" db="EMBL/GenBank/DDBJ databases">
        <authorList>
            <person name="Zhong Y.L."/>
        </authorList>
    </citation>
    <scope>NUCLEOTIDE SEQUENCE</scope>
    <source>
        <strain evidence="1">KCTC 23302</strain>
    </source>
</reference>
<dbReference type="Proteomes" id="UP000651057">
    <property type="component" value="Unassembled WGS sequence"/>
</dbReference>
<evidence type="ECO:0000313" key="1">
    <source>
        <dbReference type="EMBL" id="MBL0685030.1"/>
    </source>
</evidence>